<dbReference type="Proteomes" id="UP000887577">
    <property type="component" value="Unplaced"/>
</dbReference>
<dbReference type="WBParaSite" id="PSU_v2.g6965.t1">
    <property type="protein sequence ID" value="PSU_v2.g6965.t1"/>
    <property type="gene ID" value="PSU_v2.g6965"/>
</dbReference>
<protein>
    <submittedName>
        <fullName evidence="2">Ycf1</fullName>
    </submittedName>
</protein>
<sequence length="345" mass="41076">MLESVKPFNYFRVILTDRCPFPGKIDDSYWSLGEIPELINDREIDQQLYESFIKHFPGFERDFIASETPDSMREQFAIMMVPILILKKIMEALPHEAHFWQLFEFSEVREEKNFRRMLGFNGFENETDIGYIDFKEIWKNVNNLKAIIEEYVLNGTMSSSSSSSSDDDIILPKSLATNVRKRRQINDFRKVMLPDKYFPLHKEIGNEREFNNIFTKLIEILNSNSITELLVKYNIKIPLPIKRQNFTNSYKSPLYLQIRRKNMGNSEWKRAENITFFQIDSNVIFGRNNNVTEEFWIEQNQAHSRIIKRPKGSTKICDQNHWQFQLTSHDDVYFYDFPKLESIKK</sequence>
<organism evidence="1 2">
    <name type="scientific">Panagrolaimus superbus</name>
    <dbReference type="NCBI Taxonomy" id="310955"/>
    <lineage>
        <taxon>Eukaryota</taxon>
        <taxon>Metazoa</taxon>
        <taxon>Ecdysozoa</taxon>
        <taxon>Nematoda</taxon>
        <taxon>Chromadorea</taxon>
        <taxon>Rhabditida</taxon>
        <taxon>Tylenchina</taxon>
        <taxon>Panagrolaimomorpha</taxon>
        <taxon>Panagrolaimoidea</taxon>
        <taxon>Panagrolaimidae</taxon>
        <taxon>Panagrolaimus</taxon>
    </lineage>
</organism>
<name>A0A914Z4Z1_9BILA</name>
<keyword evidence="1" id="KW-1185">Reference proteome</keyword>
<proteinExistence type="predicted"/>
<accession>A0A914Z4Z1</accession>
<evidence type="ECO:0000313" key="1">
    <source>
        <dbReference type="Proteomes" id="UP000887577"/>
    </source>
</evidence>
<evidence type="ECO:0000313" key="2">
    <source>
        <dbReference type="WBParaSite" id="PSU_v2.g6965.t1"/>
    </source>
</evidence>
<dbReference type="AlphaFoldDB" id="A0A914Z4Z1"/>
<reference evidence="2" key="1">
    <citation type="submission" date="2022-11" db="UniProtKB">
        <authorList>
            <consortium name="WormBaseParasite"/>
        </authorList>
    </citation>
    <scope>IDENTIFICATION</scope>
</reference>